<organism evidence="1 2">
    <name type="scientific">Nosema bombycis (strain CQ1 / CVCC 102059)</name>
    <name type="common">Microsporidian parasite</name>
    <name type="synonym">Pebrine of silkworm</name>
    <dbReference type="NCBI Taxonomy" id="578461"/>
    <lineage>
        <taxon>Eukaryota</taxon>
        <taxon>Fungi</taxon>
        <taxon>Fungi incertae sedis</taxon>
        <taxon>Microsporidia</taxon>
        <taxon>Nosematidae</taxon>
        <taxon>Nosema</taxon>
    </lineage>
</organism>
<reference evidence="1 2" key="1">
    <citation type="journal article" date="2013" name="BMC Genomics">
        <title>Comparative genomics of parasitic silkworm microsporidia reveal an association between genome expansion and host adaptation.</title>
        <authorList>
            <person name="Pan G."/>
            <person name="Xu J."/>
            <person name="Li T."/>
            <person name="Xia Q."/>
            <person name="Liu S.L."/>
            <person name="Zhang G."/>
            <person name="Li S."/>
            <person name="Li C."/>
            <person name="Liu H."/>
            <person name="Yang L."/>
            <person name="Liu T."/>
            <person name="Zhang X."/>
            <person name="Wu Z."/>
            <person name="Fan W."/>
            <person name="Dang X."/>
            <person name="Xiang H."/>
            <person name="Tao M."/>
            <person name="Li Y."/>
            <person name="Hu J."/>
            <person name="Li Z."/>
            <person name="Lin L."/>
            <person name="Luo J."/>
            <person name="Geng L."/>
            <person name="Wang L."/>
            <person name="Long M."/>
            <person name="Wan Y."/>
            <person name="He N."/>
            <person name="Zhang Z."/>
            <person name="Lu C."/>
            <person name="Keeling P.J."/>
            <person name="Wang J."/>
            <person name="Xiang Z."/>
            <person name="Zhou Z."/>
        </authorList>
    </citation>
    <scope>NUCLEOTIDE SEQUENCE [LARGE SCALE GENOMIC DNA]</scope>
    <source>
        <strain evidence="2">CQ1 / CVCC 102059</strain>
    </source>
</reference>
<name>R0KS83_NOSB1</name>
<proteinExistence type="predicted"/>
<dbReference type="InterPro" id="IPR027417">
    <property type="entry name" value="P-loop_NTPase"/>
</dbReference>
<accession>R0KS83</accession>
<sequence length="75" mass="8490">MKDFVQGLEEVKPSFGVNELDFHNFQKTFYETANFTAAVEIGKSFLKKLKNTNLYNTSSLLFYGDPGVGKTTLRC</sequence>
<evidence type="ECO:0000313" key="1">
    <source>
        <dbReference type="EMBL" id="EOB13631.1"/>
    </source>
</evidence>
<keyword evidence="2" id="KW-1185">Reference proteome</keyword>
<evidence type="ECO:0000313" key="2">
    <source>
        <dbReference type="Proteomes" id="UP000016927"/>
    </source>
</evidence>
<dbReference type="AlphaFoldDB" id="R0KS83"/>
<dbReference type="Proteomes" id="UP000016927">
    <property type="component" value="Unassembled WGS sequence"/>
</dbReference>
<dbReference type="OrthoDB" id="9982946at2759"/>
<dbReference type="HOGENOM" id="CLU_2671687_0_0_1"/>
<dbReference type="EMBL" id="KB908972">
    <property type="protein sequence ID" value="EOB13631.1"/>
    <property type="molecule type" value="Genomic_DNA"/>
</dbReference>
<protein>
    <submittedName>
        <fullName evidence="1">SEC18-like vesicular fusion protein</fullName>
    </submittedName>
</protein>
<dbReference type="VEuPathDB" id="MicrosporidiaDB:NBO_64g0013"/>
<dbReference type="STRING" id="578461.R0KS83"/>
<gene>
    <name evidence="1" type="ORF">NBO_64g0013</name>
</gene>
<dbReference type="Gene3D" id="3.40.50.300">
    <property type="entry name" value="P-loop containing nucleotide triphosphate hydrolases"/>
    <property type="match status" value="1"/>
</dbReference>
<dbReference type="SUPFAM" id="SSF52540">
    <property type="entry name" value="P-loop containing nucleoside triphosphate hydrolases"/>
    <property type="match status" value="1"/>
</dbReference>